<dbReference type="GeneID" id="104585142"/>
<dbReference type="Gene3D" id="1.10.10.10">
    <property type="entry name" value="Winged helix-like DNA-binding domain superfamily/Winged helix DNA-binding domain"/>
    <property type="match status" value="1"/>
</dbReference>
<dbReference type="InterPro" id="IPR056789">
    <property type="entry name" value="LRR_R13L1-DRL21"/>
</dbReference>
<feature type="domain" description="Disease resistance protein winged helix" evidence="6">
    <location>
        <begin position="498"/>
        <end position="556"/>
    </location>
</feature>
<dbReference type="RefSeq" id="XP_024318436.1">
    <property type="nucleotide sequence ID" value="XM_024462668.1"/>
</dbReference>
<feature type="region of interest" description="Disordered" evidence="4">
    <location>
        <begin position="145"/>
        <end position="170"/>
    </location>
</feature>
<dbReference type="InterPro" id="IPR042197">
    <property type="entry name" value="Apaf_helical"/>
</dbReference>
<evidence type="ECO:0000259" key="7">
    <source>
        <dbReference type="Pfam" id="PF25019"/>
    </source>
</evidence>
<dbReference type="EnsemblPlants" id="KQK16636">
    <property type="protein sequence ID" value="KQK16636"/>
    <property type="gene ID" value="BRADI_1g29658v3"/>
</dbReference>
<dbReference type="Proteomes" id="UP000008810">
    <property type="component" value="Chromosome 1"/>
</dbReference>
<feature type="compositionally biased region" description="Polar residues" evidence="4">
    <location>
        <begin position="149"/>
        <end position="167"/>
    </location>
</feature>
<feature type="domain" description="R13L1/DRL21-like LRR repeat region" evidence="7">
    <location>
        <begin position="753"/>
        <end position="876"/>
    </location>
</feature>
<keyword evidence="1" id="KW-0433">Leucine-rich repeat</keyword>
<dbReference type="PANTHER" id="PTHR36766">
    <property type="entry name" value="PLANT BROAD-SPECTRUM MILDEW RESISTANCE PROTEIN RPW8"/>
    <property type="match status" value="1"/>
</dbReference>
<name>A0A0Q3JX35_BRADI</name>
<dbReference type="Gramene" id="KQK16636">
    <property type="protein sequence ID" value="KQK16636"/>
    <property type="gene ID" value="BRADI_1g29658v3"/>
</dbReference>
<reference evidence="8 9" key="1">
    <citation type="journal article" date="2010" name="Nature">
        <title>Genome sequencing and analysis of the model grass Brachypodium distachyon.</title>
        <authorList>
            <consortium name="International Brachypodium Initiative"/>
        </authorList>
    </citation>
    <scope>NUCLEOTIDE SEQUENCE [LARGE SCALE GENOMIC DNA]</scope>
    <source>
        <strain evidence="8">Bd21</strain>
        <strain evidence="9">cv. Bd21</strain>
    </source>
</reference>
<dbReference type="InterPro" id="IPR036388">
    <property type="entry name" value="WH-like_DNA-bd_sf"/>
</dbReference>
<evidence type="ECO:0000259" key="6">
    <source>
        <dbReference type="Pfam" id="PF23559"/>
    </source>
</evidence>
<evidence type="ECO:0000256" key="4">
    <source>
        <dbReference type="SAM" id="MobiDB-lite"/>
    </source>
</evidence>
<reference evidence="8" key="2">
    <citation type="submission" date="2017-06" db="EMBL/GenBank/DDBJ databases">
        <title>WGS assembly of Brachypodium distachyon.</title>
        <authorList>
            <consortium name="The International Brachypodium Initiative"/>
            <person name="Lucas S."/>
            <person name="Harmon-Smith M."/>
            <person name="Lail K."/>
            <person name="Tice H."/>
            <person name="Grimwood J."/>
            <person name="Bruce D."/>
            <person name="Barry K."/>
            <person name="Shu S."/>
            <person name="Lindquist E."/>
            <person name="Wang M."/>
            <person name="Pitluck S."/>
            <person name="Vogel J.P."/>
            <person name="Garvin D.F."/>
            <person name="Mockler T.C."/>
            <person name="Schmutz J."/>
            <person name="Rokhsar D."/>
            <person name="Bevan M.W."/>
        </authorList>
    </citation>
    <scope>NUCLEOTIDE SEQUENCE</scope>
    <source>
        <strain evidence="8">Bd21</strain>
    </source>
</reference>
<evidence type="ECO:0000313" key="9">
    <source>
        <dbReference type="EnsemblPlants" id="KQK16636"/>
    </source>
</evidence>
<organism evidence="8">
    <name type="scientific">Brachypodium distachyon</name>
    <name type="common">Purple false brome</name>
    <name type="synonym">Trachynia distachya</name>
    <dbReference type="NCBI Taxonomy" id="15368"/>
    <lineage>
        <taxon>Eukaryota</taxon>
        <taxon>Viridiplantae</taxon>
        <taxon>Streptophyta</taxon>
        <taxon>Embryophyta</taxon>
        <taxon>Tracheophyta</taxon>
        <taxon>Spermatophyta</taxon>
        <taxon>Magnoliopsida</taxon>
        <taxon>Liliopsida</taxon>
        <taxon>Poales</taxon>
        <taxon>Poaceae</taxon>
        <taxon>BOP clade</taxon>
        <taxon>Pooideae</taxon>
        <taxon>Stipodae</taxon>
        <taxon>Brachypodieae</taxon>
        <taxon>Brachypodium</taxon>
    </lineage>
</organism>
<dbReference type="Gene3D" id="1.10.8.430">
    <property type="entry name" value="Helical domain of apoptotic protease-activating factors"/>
    <property type="match status" value="1"/>
</dbReference>
<dbReference type="Pfam" id="PF23559">
    <property type="entry name" value="WHD_DRP"/>
    <property type="match status" value="1"/>
</dbReference>
<dbReference type="Gene3D" id="3.80.10.10">
    <property type="entry name" value="Ribonuclease Inhibitor"/>
    <property type="match status" value="2"/>
</dbReference>
<dbReference type="SUPFAM" id="SSF52058">
    <property type="entry name" value="L domain-like"/>
    <property type="match status" value="2"/>
</dbReference>
<dbReference type="ExpressionAtlas" id="A0A0Q3JX35">
    <property type="expression patterns" value="baseline"/>
</dbReference>
<dbReference type="Pfam" id="PF25019">
    <property type="entry name" value="LRR_R13L1-DRL21"/>
    <property type="match status" value="1"/>
</dbReference>
<dbReference type="InterPro" id="IPR027417">
    <property type="entry name" value="P-loop_NTPase"/>
</dbReference>
<dbReference type="GO" id="GO:0043531">
    <property type="term" value="F:ADP binding"/>
    <property type="evidence" value="ECO:0007669"/>
    <property type="project" value="InterPro"/>
</dbReference>
<keyword evidence="3" id="KW-0611">Plant defense</keyword>
<dbReference type="Pfam" id="PF00931">
    <property type="entry name" value="NB-ARC"/>
    <property type="match status" value="1"/>
</dbReference>
<evidence type="ECO:0000256" key="3">
    <source>
        <dbReference type="ARBA" id="ARBA00022821"/>
    </source>
</evidence>
<protein>
    <submittedName>
        <fullName evidence="8 9">Uncharacterized protein</fullName>
    </submittedName>
</protein>
<dbReference type="GO" id="GO:0098542">
    <property type="term" value="P:defense response to other organism"/>
    <property type="evidence" value="ECO:0000318"/>
    <property type="project" value="GO_Central"/>
</dbReference>
<dbReference type="KEGG" id="bdi:104585142"/>
<dbReference type="STRING" id="15368.A0A0Q3JX35"/>
<dbReference type="OrthoDB" id="655895at2759"/>
<reference evidence="9" key="3">
    <citation type="submission" date="2018-08" db="UniProtKB">
        <authorList>
            <consortium name="EnsemblPlants"/>
        </authorList>
    </citation>
    <scope>IDENTIFICATION</scope>
    <source>
        <strain evidence="9">cv. Bd21</strain>
    </source>
</reference>
<dbReference type="PANTHER" id="PTHR36766:SF64">
    <property type="entry name" value="OS12G0206100 PROTEIN"/>
    <property type="match status" value="1"/>
</dbReference>
<dbReference type="RefSeq" id="XP_010239445.1">
    <property type="nucleotide sequence ID" value="XM_010241143.3"/>
</dbReference>
<accession>A0A0Q3JX35</accession>
<proteinExistence type="predicted"/>
<evidence type="ECO:0000259" key="5">
    <source>
        <dbReference type="Pfam" id="PF00931"/>
    </source>
</evidence>
<sequence length="1238" mass="138205">MEAAIGVASGLIDGVVNLLSNELVQAYVASTELGLNADKIKTSLFYAQDLLQQARQRGMAEDRPGLQGLVQQLSAKADEAEDALDELHYFMFQDQLDGTKYAVPDLGDDLRGHTRHGRHALRHAVGNCIACFSCSRMPQDNLDDGSLAVDTNNPHNATKPASASRSNAGPADKLTFHRVAMSKKIKLVIEQILPLCDRVSELLKINPPHANNTPIVSRKRPIIGSTTTQDTLYGRRDLFEQTLKDIITTSATNSSEKFSVLPIVGPGGIGKTTFTQHLYNDKRIDEHFSVRVWICISTDFDVLKISQQILSRIEGSNNANQTSLDQLQISIAQNLKSKRFLIVFDDIWECTDQSWENLLAPFMKGEAKGSMVLVTTRFPFIAKMVKSINPIPLEGLEPDEFFTFFEAFVFEGKEPEDYQHALNDVARNIAKKLKGSPLAAKTVGRLLRKDLSREHWMGVLENNEWQNQKNDDDIMPSLRISYDYLPFHLKKCFPYFALFPEDYSFRNLEITQFWIAIGVIDKDEKYMEELLDNGFLVKGNDRWGEHYVMHDLLHELSRSVSSQECLNISSSVSFRADAIPKSIRHLSITMEDRYEGTFRREMVKLRSKIDIVNLRALMIFRAYGENIDKILKETFKEIEGLRVLLVEMSSADSLPKNFSKLLHLRYLRVSSPYGLSEMSLPSALPIFYHLIFLDLQDWRSSSNLPEHISRLVNLRHFIAKNELHSNVPEVGKLEQLQELKEFHVKKETLGFEMEELGKLTHLGGELCLRNLEKVASKEEANKANLALKRSLKTLTLVWGTDQAVAGATDVVDGLQPHDNLRELAIEDHGGGVGPPCWLCHDIPFKHLESLALAGVTWGTLPPFGQLPYLKIIRLKNIAGVRIIGPDLGFIHLKEVEFDGMPDLEKWDVGPNCHSFPNLESIVCKNCPKFLALPFFSDCLVPCTKDIHYPNLSKFLVTECPQLPLPPMPYTSTLIRVLIRVEVGDSLGTMSYSGDRLVLRSYGSALAFENMGKLDSISFSGGSTIPWAELPTLTSLRQFLIEEDPGFLSMALLSNLPTSLTSLSLIDCENLTADGFNPLIAAVNLKKLAVYNTGREGPRSVAADLLSELVVASTTKLLLPAAGCFQLETLDVDCISAMLAAPVCSLFATTLHELVFSCDQRVESFTEEEEDALQLLTSLQTLFFWKCPGLPSLPEGLHSLSSLTELQVVGCPEIRSLPKGGLPASLTKLYQDSLPLGLS</sequence>
<evidence type="ECO:0000313" key="8">
    <source>
        <dbReference type="EMBL" id="KQK16636.1"/>
    </source>
</evidence>
<dbReference type="Gene3D" id="3.40.50.300">
    <property type="entry name" value="P-loop containing nucleotide triphosphate hydrolases"/>
    <property type="match status" value="1"/>
</dbReference>
<evidence type="ECO:0000256" key="1">
    <source>
        <dbReference type="ARBA" id="ARBA00022614"/>
    </source>
</evidence>
<dbReference type="RefSeq" id="XP_010239454.1">
    <property type="nucleotide sequence ID" value="XM_010241152.3"/>
</dbReference>
<gene>
    <name evidence="9" type="primary">LOC104585142</name>
    <name evidence="8" type="ORF">BRADI_1g29658v3</name>
</gene>
<evidence type="ECO:0000256" key="2">
    <source>
        <dbReference type="ARBA" id="ARBA00022737"/>
    </source>
</evidence>
<feature type="domain" description="NB-ARC" evidence="5">
    <location>
        <begin position="255"/>
        <end position="413"/>
    </location>
</feature>
<dbReference type="InterPro" id="IPR002182">
    <property type="entry name" value="NB-ARC"/>
</dbReference>
<dbReference type="SUPFAM" id="SSF52540">
    <property type="entry name" value="P-loop containing nucleoside triphosphate hydrolases"/>
    <property type="match status" value="1"/>
</dbReference>
<evidence type="ECO:0000313" key="10">
    <source>
        <dbReference type="Proteomes" id="UP000008810"/>
    </source>
</evidence>
<dbReference type="PRINTS" id="PR00364">
    <property type="entry name" value="DISEASERSIST"/>
</dbReference>
<keyword evidence="10" id="KW-1185">Reference proteome</keyword>
<dbReference type="InterPro" id="IPR058922">
    <property type="entry name" value="WHD_DRP"/>
</dbReference>
<dbReference type="EMBL" id="CM000880">
    <property type="protein sequence ID" value="KQK16636.1"/>
    <property type="molecule type" value="Genomic_DNA"/>
</dbReference>
<dbReference type="InterPro" id="IPR032675">
    <property type="entry name" value="LRR_dom_sf"/>
</dbReference>
<keyword evidence="2" id="KW-0677">Repeat</keyword>
<dbReference type="RefSeq" id="XP_024318437.1">
    <property type="nucleotide sequence ID" value="XM_024462669.1"/>
</dbReference>
<dbReference type="RefSeq" id="XP_024318441.1">
    <property type="nucleotide sequence ID" value="XM_024462673.1"/>
</dbReference>
<dbReference type="AlphaFoldDB" id="A0A0Q3JX35"/>